<name>A0A5C6C9E9_9BACT</name>
<dbReference type="RefSeq" id="WP_146452808.1">
    <property type="nucleotide sequence ID" value="NZ_SJPS01000010.1"/>
</dbReference>
<sequence length="416" mass="44639" precursor="true">MSSLKNLLLICSVCCAALNGLQTYGQTATTQIVDFVVTDGTWERDPLSADPDRGPKLETFSVGTRTIAAFDGTDLEGLATTFTGLSAEANGIVEGWRNENVDPLFLQQDRDFAVESFSNSTRITNFSRFATTSDPGMDGFFEYTGNNQSRAGAIQWNFDLTILGNYLSNNGLQLDALEANLNIDWPTGHDRTYDVLLSYTNAAENINLGNISTVIDDDRTGSTDNAQILFGPSRNGTVGSLIGDDPRTGFTGIGDFNADDRVDGADFLVWQRGNSPTGPLDANDLADWTANYGSSSEDIIIEPNTHKVIAQNVNGGLFPTANNLTTVDFLALYNAGVREFNLVVLAGAFAPNRHFSIKGPDEFDPNNLGNPLTFGSGIYMNTSALPLSAVSAVPEPGAAVLFVLGLAAFAARRRVR</sequence>
<dbReference type="AlphaFoldDB" id="A0A5C6C9E9"/>
<feature type="signal peptide" evidence="2">
    <location>
        <begin position="1"/>
        <end position="16"/>
    </location>
</feature>
<dbReference type="EMBL" id="SJPS01000010">
    <property type="protein sequence ID" value="TWU21343.1"/>
    <property type="molecule type" value="Genomic_DNA"/>
</dbReference>
<evidence type="ECO:0000256" key="2">
    <source>
        <dbReference type="SAM" id="SignalP"/>
    </source>
</evidence>
<evidence type="ECO:0000313" key="4">
    <source>
        <dbReference type="EMBL" id="TWU21343.1"/>
    </source>
</evidence>
<evidence type="ECO:0000313" key="5">
    <source>
        <dbReference type="Proteomes" id="UP000318437"/>
    </source>
</evidence>
<accession>A0A5C6C9E9</accession>
<dbReference type="OrthoDB" id="255291at2"/>
<dbReference type="InterPro" id="IPR013424">
    <property type="entry name" value="Ice-binding_C"/>
</dbReference>
<evidence type="ECO:0000256" key="1">
    <source>
        <dbReference type="SAM" id="Phobius"/>
    </source>
</evidence>
<dbReference type="Proteomes" id="UP000318437">
    <property type="component" value="Unassembled WGS sequence"/>
</dbReference>
<evidence type="ECO:0000259" key="3">
    <source>
        <dbReference type="Pfam" id="PF07589"/>
    </source>
</evidence>
<proteinExistence type="predicted"/>
<keyword evidence="1" id="KW-0472">Membrane</keyword>
<keyword evidence="1" id="KW-1133">Transmembrane helix</keyword>
<organism evidence="4 5">
    <name type="scientific">Bythopirellula polymerisocia</name>
    <dbReference type="NCBI Taxonomy" id="2528003"/>
    <lineage>
        <taxon>Bacteria</taxon>
        <taxon>Pseudomonadati</taxon>
        <taxon>Planctomycetota</taxon>
        <taxon>Planctomycetia</taxon>
        <taxon>Pirellulales</taxon>
        <taxon>Lacipirellulaceae</taxon>
        <taxon>Bythopirellula</taxon>
    </lineage>
</organism>
<feature type="transmembrane region" description="Helical" evidence="1">
    <location>
        <begin position="393"/>
        <end position="411"/>
    </location>
</feature>
<keyword evidence="1" id="KW-0812">Transmembrane</keyword>
<feature type="domain" description="Ice-binding protein C-terminal" evidence="3">
    <location>
        <begin position="392"/>
        <end position="414"/>
    </location>
</feature>
<reference evidence="4 5" key="1">
    <citation type="submission" date="2019-02" db="EMBL/GenBank/DDBJ databases">
        <title>Deep-cultivation of Planctomycetes and their phenomic and genomic characterization uncovers novel biology.</title>
        <authorList>
            <person name="Wiegand S."/>
            <person name="Jogler M."/>
            <person name="Boedeker C."/>
            <person name="Pinto D."/>
            <person name="Vollmers J."/>
            <person name="Rivas-Marin E."/>
            <person name="Kohn T."/>
            <person name="Peeters S.H."/>
            <person name="Heuer A."/>
            <person name="Rast P."/>
            <person name="Oberbeckmann S."/>
            <person name="Bunk B."/>
            <person name="Jeske O."/>
            <person name="Meyerdierks A."/>
            <person name="Storesund J.E."/>
            <person name="Kallscheuer N."/>
            <person name="Luecker S."/>
            <person name="Lage O.M."/>
            <person name="Pohl T."/>
            <person name="Merkel B.J."/>
            <person name="Hornburger P."/>
            <person name="Mueller R.-W."/>
            <person name="Bruemmer F."/>
            <person name="Labrenz M."/>
            <person name="Spormann A.M."/>
            <person name="Op Den Camp H."/>
            <person name="Overmann J."/>
            <person name="Amann R."/>
            <person name="Jetten M.S.M."/>
            <person name="Mascher T."/>
            <person name="Medema M.H."/>
            <person name="Devos D.P."/>
            <person name="Kaster A.-K."/>
            <person name="Ovreas L."/>
            <person name="Rohde M."/>
            <person name="Galperin M.Y."/>
            <person name="Jogler C."/>
        </authorList>
    </citation>
    <scope>NUCLEOTIDE SEQUENCE [LARGE SCALE GENOMIC DNA]</scope>
    <source>
        <strain evidence="4 5">Pla144</strain>
    </source>
</reference>
<dbReference type="NCBIfam" id="TIGR02595">
    <property type="entry name" value="PEP_CTERM"/>
    <property type="match status" value="1"/>
</dbReference>
<protein>
    <recommendedName>
        <fullName evidence="3">Ice-binding protein C-terminal domain-containing protein</fullName>
    </recommendedName>
</protein>
<keyword evidence="2" id="KW-0732">Signal</keyword>
<keyword evidence="5" id="KW-1185">Reference proteome</keyword>
<gene>
    <name evidence="4" type="ORF">Pla144_45630</name>
</gene>
<comment type="caution">
    <text evidence="4">The sequence shown here is derived from an EMBL/GenBank/DDBJ whole genome shotgun (WGS) entry which is preliminary data.</text>
</comment>
<feature type="chain" id="PRO_5023110520" description="Ice-binding protein C-terminal domain-containing protein" evidence="2">
    <location>
        <begin position="17"/>
        <end position="416"/>
    </location>
</feature>
<dbReference type="Pfam" id="PF07589">
    <property type="entry name" value="PEP-CTERM"/>
    <property type="match status" value="1"/>
</dbReference>